<keyword evidence="1" id="KW-0812">Transmembrane</keyword>
<feature type="transmembrane region" description="Helical" evidence="1">
    <location>
        <begin position="97"/>
        <end position="116"/>
    </location>
</feature>
<feature type="transmembrane region" description="Helical" evidence="1">
    <location>
        <begin position="235"/>
        <end position="255"/>
    </location>
</feature>
<dbReference type="Proteomes" id="UP000217790">
    <property type="component" value="Unassembled WGS sequence"/>
</dbReference>
<dbReference type="EMBL" id="KZ293756">
    <property type="protein sequence ID" value="PBK79955.1"/>
    <property type="molecule type" value="Genomic_DNA"/>
</dbReference>
<dbReference type="OrthoDB" id="3046149at2759"/>
<keyword evidence="1" id="KW-1133">Transmembrane helix</keyword>
<feature type="transmembrane region" description="Helical" evidence="1">
    <location>
        <begin position="20"/>
        <end position="42"/>
    </location>
</feature>
<reference evidence="3" key="1">
    <citation type="journal article" date="2017" name="Nat. Ecol. Evol.">
        <title>Genome expansion and lineage-specific genetic innovations in the forest pathogenic fungi Armillaria.</title>
        <authorList>
            <person name="Sipos G."/>
            <person name="Prasanna A.N."/>
            <person name="Walter M.C."/>
            <person name="O'Connor E."/>
            <person name="Balint B."/>
            <person name="Krizsan K."/>
            <person name="Kiss B."/>
            <person name="Hess J."/>
            <person name="Varga T."/>
            <person name="Slot J."/>
            <person name="Riley R."/>
            <person name="Boka B."/>
            <person name="Rigling D."/>
            <person name="Barry K."/>
            <person name="Lee J."/>
            <person name="Mihaltcheva S."/>
            <person name="LaButti K."/>
            <person name="Lipzen A."/>
            <person name="Waldron R."/>
            <person name="Moloney N.M."/>
            <person name="Sperisen C."/>
            <person name="Kredics L."/>
            <person name="Vagvoelgyi C."/>
            <person name="Patrignani A."/>
            <person name="Fitzpatrick D."/>
            <person name="Nagy I."/>
            <person name="Doyle S."/>
            <person name="Anderson J.B."/>
            <person name="Grigoriev I.V."/>
            <person name="Gueldener U."/>
            <person name="Muensterkoetter M."/>
            <person name="Nagy L.G."/>
        </authorList>
    </citation>
    <scope>NUCLEOTIDE SEQUENCE [LARGE SCALE GENOMIC DNA]</scope>
    <source>
        <strain evidence="3">Ar21-2</strain>
    </source>
</reference>
<protein>
    <submittedName>
        <fullName evidence="2">Uncharacterized protein</fullName>
    </submittedName>
</protein>
<dbReference type="InParanoid" id="A0A2H3CA57"/>
<sequence>MSFVTHNEELHQLDRTVGVLFLGYVVTMALYGFNAYQVYIYFSTLQGEHYLKRVSVALLAMLDAASVGLLTEAVHSYMVLEFPKSSPAVESPTTTFAVDNGLAVLMILIVQLYAFIPPSAITLKFYNSLSGLMLNGFVATSSKDNATVAAFVGVISIAAFTLGIAMTVKMARLEDFDFMAKGSMKASAAITGACQGLTLTAGLVTAGMLYLHHDPSKSISVDESFTMPYDNLVDIVWERGVAATVIQFAYFVVFLSSPSDRFWMPFQLTARRAFMLGLVTLYINRGIAQGREVSDSADTTPVSTNAFRARKADLSTTTEFSTLGDLSASSDTDTATKNNSENIFRIDVTKTVEHDPPFGDYKKPLESQDQ</sequence>
<name>A0A2H3CA57_ARMGA</name>
<evidence type="ECO:0000313" key="3">
    <source>
        <dbReference type="Proteomes" id="UP000217790"/>
    </source>
</evidence>
<organism evidence="2 3">
    <name type="scientific">Armillaria gallica</name>
    <name type="common">Bulbous honey fungus</name>
    <name type="synonym">Armillaria bulbosa</name>
    <dbReference type="NCBI Taxonomy" id="47427"/>
    <lineage>
        <taxon>Eukaryota</taxon>
        <taxon>Fungi</taxon>
        <taxon>Dikarya</taxon>
        <taxon>Basidiomycota</taxon>
        <taxon>Agaricomycotina</taxon>
        <taxon>Agaricomycetes</taxon>
        <taxon>Agaricomycetidae</taxon>
        <taxon>Agaricales</taxon>
        <taxon>Marasmiineae</taxon>
        <taxon>Physalacriaceae</taxon>
        <taxon>Armillaria</taxon>
    </lineage>
</organism>
<dbReference type="STRING" id="47427.A0A2H3CA57"/>
<accession>A0A2H3CA57</accession>
<proteinExistence type="predicted"/>
<keyword evidence="3" id="KW-1185">Reference proteome</keyword>
<keyword evidence="1" id="KW-0472">Membrane</keyword>
<evidence type="ECO:0000256" key="1">
    <source>
        <dbReference type="SAM" id="Phobius"/>
    </source>
</evidence>
<evidence type="ECO:0000313" key="2">
    <source>
        <dbReference type="EMBL" id="PBK79955.1"/>
    </source>
</evidence>
<gene>
    <name evidence="2" type="ORF">ARMGADRAFT_1172157</name>
</gene>
<feature type="transmembrane region" description="Helical" evidence="1">
    <location>
        <begin position="189"/>
        <end position="211"/>
    </location>
</feature>
<feature type="transmembrane region" description="Helical" evidence="1">
    <location>
        <begin position="148"/>
        <end position="168"/>
    </location>
</feature>
<dbReference type="AlphaFoldDB" id="A0A2H3CA57"/>